<evidence type="ECO:0000259" key="2">
    <source>
        <dbReference type="Pfam" id="PF00246"/>
    </source>
</evidence>
<evidence type="ECO:0000313" key="4">
    <source>
        <dbReference type="Proteomes" id="UP001210231"/>
    </source>
</evidence>
<keyword evidence="1" id="KW-0732">Signal</keyword>
<dbReference type="EMBL" id="JAQGEF010000015">
    <property type="protein sequence ID" value="MDA3615629.1"/>
    <property type="molecule type" value="Genomic_DNA"/>
</dbReference>
<evidence type="ECO:0000313" key="3">
    <source>
        <dbReference type="EMBL" id="MDA3615629.1"/>
    </source>
</evidence>
<dbReference type="Pfam" id="PF00246">
    <property type="entry name" value="Peptidase_M14"/>
    <property type="match status" value="1"/>
</dbReference>
<feature type="chain" id="PRO_5047530619" evidence="1">
    <location>
        <begin position="21"/>
        <end position="578"/>
    </location>
</feature>
<gene>
    <name evidence="3" type="ORF">O3P16_12480</name>
</gene>
<dbReference type="Gene3D" id="3.40.630.10">
    <property type="entry name" value="Zn peptidases"/>
    <property type="match status" value="1"/>
</dbReference>
<evidence type="ECO:0000256" key="1">
    <source>
        <dbReference type="SAM" id="SignalP"/>
    </source>
</evidence>
<protein>
    <submittedName>
        <fullName evidence="3">M14 family metallopeptidase</fullName>
    </submittedName>
</protein>
<accession>A0ABT4ULY6</accession>
<sequence>MKYQLLFVFYFLMHSSTTIAQIPSTIFEESNGTKTPTYWEAIEWWQKIDAISGKVKLLQKGNTDANIPLHLVLVNNSGNFDIRQIKKSNQRIILINNGIHPGEPDGIDASILLVRDIVANKYQLPDNVVLAIIPVFNIGGSLNRSSFYRIDQDGPEAFGSRGNSQNLDLNRDFIKNDSRETRSFATIFHELDPDIFVDNHVSNGADYQHIITLLSSHHQKLSPAMGRYIRQSFEPDLYAAMQNKGYDLVPYVNHWSNKKVESGWNGFWDSPRYSTGYAALFHCFAFMTETHMLKPYTKRVNATYAFMQSLIAFASKNSREISDIRKQAKLETINESKFPIRFVHDTSSYDTILFKGFESTYKPSAVSGLPRLYYDTTQPFTKTIPYFNSFKSTGVIHKPSAYIIPQGWWKVIDLLKLNNINMTQLRNDTGIVVEYYKITGYSNSGGAYEGHHMNSHVQTVAKRIKLNFRKGDYYIPMNQSANRFLIEVLEPTTEDSYFAWNFFDPILNRKEGYAAYVFEDKAAKILEAYPYIQDSINIKKQNNPDFPKSSKELLDFIFERSPYYEPEHLRYPVYRVID</sequence>
<proteinExistence type="predicted"/>
<reference evidence="3 4" key="1">
    <citation type="submission" date="2022-12" db="EMBL/GenBank/DDBJ databases">
        <title>Chitinophagaceae gen. sp. nov., a new member of the family Chitinophagaceae, isolated from soil in a chemical factory.</title>
        <authorList>
            <person name="Ke Z."/>
        </authorList>
    </citation>
    <scope>NUCLEOTIDE SEQUENCE [LARGE SCALE GENOMIC DNA]</scope>
    <source>
        <strain evidence="3 4">LY-5</strain>
    </source>
</reference>
<dbReference type="SUPFAM" id="SSF53187">
    <property type="entry name" value="Zn-dependent exopeptidases"/>
    <property type="match status" value="1"/>
</dbReference>
<dbReference type="RefSeq" id="WP_407031956.1">
    <property type="nucleotide sequence ID" value="NZ_JAQGEF010000015.1"/>
</dbReference>
<comment type="caution">
    <text evidence="3">The sequence shown here is derived from an EMBL/GenBank/DDBJ whole genome shotgun (WGS) entry which is preliminary data.</text>
</comment>
<keyword evidence="4" id="KW-1185">Reference proteome</keyword>
<feature type="signal peptide" evidence="1">
    <location>
        <begin position="1"/>
        <end position="20"/>
    </location>
</feature>
<organism evidence="3 4">
    <name type="scientific">Polluticaenibacter yanchengensis</name>
    <dbReference type="NCBI Taxonomy" id="3014562"/>
    <lineage>
        <taxon>Bacteria</taxon>
        <taxon>Pseudomonadati</taxon>
        <taxon>Bacteroidota</taxon>
        <taxon>Chitinophagia</taxon>
        <taxon>Chitinophagales</taxon>
        <taxon>Chitinophagaceae</taxon>
        <taxon>Polluticaenibacter</taxon>
    </lineage>
</organism>
<feature type="domain" description="Peptidase M14" evidence="2">
    <location>
        <begin position="43"/>
        <end position="176"/>
    </location>
</feature>
<dbReference type="InterPro" id="IPR000834">
    <property type="entry name" value="Peptidase_M14"/>
</dbReference>
<name>A0ABT4ULY6_9BACT</name>
<dbReference type="CDD" id="cd06241">
    <property type="entry name" value="M14-like"/>
    <property type="match status" value="1"/>
</dbReference>
<dbReference type="Proteomes" id="UP001210231">
    <property type="component" value="Unassembled WGS sequence"/>
</dbReference>